<dbReference type="NCBIfam" id="TIGR00071">
    <property type="entry name" value="hisT_truA"/>
    <property type="match status" value="1"/>
</dbReference>
<dbReference type="Gene3D" id="3.30.70.580">
    <property type="entry name" value="Pseudouridine synthase I, catalytic domain, N-terminal subdomain"/>
    <property type="match status" value="1"/>
</dbReference>
<dbReference type="Gene3D" id="3.30.70.660">
    <property type="entry name" value="Pseudouridine synthase I, catalytic domain, C-terminal subdomain"/>
    <property type="match status" value="1"/>
</dbReference>
<evidence type="ECO:0000256" key="1">
    <source>
        <dbReference type="ARBA" id="ARBA00009375"/>
    </source>
</evidence>
<feature type="domain" description="Pseudouridine synthase I TruA alpha/beta" evidence="6">
    <location>
        <begin position="195"/>
        <end position="300"/>
    </location>
</feature>
<comment type="similarity">
    <text evidence="1 4">Belongs to the tRNA pseudouridine synthase TruA family.</text>
</comment>
<keyword evidence="2 4" id="KW-0819">tRNA processing</keyword>
<dbReference type="EMBL" id="JBBJCI010000164">
    <property type="protein sequence ID" value="KAK7241705.1"/>
    <property type="molecule type" value="Genomic_DNA"/>
</dbReference>
<dbReference type="InterPro" id="IPR020097">
    <property type="entry name" value="PsdUridine_synth_TruA_a/b_dom"/>
</dbReference>
<evidence type="ECO:0000256" key="5">
    <source>
        <dbReference type="SAM" id="MobiDB-lite"/>
    </source>
</evidence>
<proteinExistence type="inferred from homology"/>
<comment type="caution">
    <text evidence="7">The sequence shown here is derived from an EMBL/GenBank/DDBJ whole genome shotgun (WGS) entry which is preliminary data.</text>
</comment>
<comment type="catalytic activity">
    <reaction evidence="4">
        <text>uridine(38/39/40) in tRNA = pseudouridine(38/39/40) in tRNA</text>
        <dbReference type="Rhea" id="RHEA:22376"/>
        <dbReference type="Rhea" id="RHEA-COMP:10085"/>
        <dbReference type="Rhea" id="RHEA-COMP:10087"/>
        <dbReference type="ChEBI" id="CHEBI:65314"/>
        <dbReference type="ChEBI" id="CHEBI:65315"/>
        <dbReference type="EC" id="5.4.99.12"/>
    </reaction>
</comment>
<dbReference type="InterPro" id="IPR001406">
    <property type="entry name" value="PsdUridine_synth_TruA"/>
</dbReference>
<dbReference type="Pfam" id="PF01416">
    <property type="entry name" value="PseudoU_synth_1"/>
    <property type="match status" value="1"/>
</dbReference>
<protein>
    <recommendedName>
        <fullName evidence="4">tRNA pseudouridine synthase</fullName>
        <ecNumber evidence="4">5.4.99.12</ecNumber>
    </recommendedName>
</protein>
<keyword evidence="3 4" id="KW-0413">Isomerase</keyword>
<evidence type="ECO:0000256" key="3">
    <source>
        <dbReference type="ARBA" id="ARBA00023235"/>
    </source>
</evidence>
<dbReference type="InterPro" id="IPR020103">
    <property type="entry name" value="PsdUridine_synth_cat_dom_sf"/>
</dbReference>
<evidence type="ECO:0000256" key="2">
    <source>
        <dbReference type="ARBA" id="ARBA00022694"/>
    </source>
</evidence>
<sequence>MEEALAPDAVASPPRKKSKKEKKKAGMDMSRYEQRCIALWISYEGGAYSGFAEQNIPGAGVDTVERQLFAALKKTCLVESRESCGYSRCGRTDKGVSALGQVVGLRVRSAARAGEPVGGLDFHAGDALAGGRRELDYVNMLNRVLPDDVRALAWRPVVPEFSARFSCASRTYRYFFPATSPNTGAAYDVPAMAAAAARLVGDHDFRNFCKMDVLHVKNFRRVVYAADVRKTGDGFFFEIHGQAFLWHMVRSLVAVLFLVGEGLEPPAVVDALLDVARTPRKPQYLIADERPLVLHDCAFDTLSPDAAPLPEPLDYLATHFEGAYRAAVVEAAKRRNDLERLDAFAFAAIEEKRATDGDQRDFHTEKRAAG</sequence>
<dbReference type="EC" id="5.4.99.12" evidence="4"/>
<reference evidence="7 8" key="1">
    <citation type="submission" date="2024-03" db="EMBL/GenBank/DDBJ databases">
        <title>Aureococcus anophagefferens CCMP1851 and Kratosvirus quantuckense: Draft genome of a second virus-susceptible host strain in the model system.</title>
        <authorList>
            <person name="Chase E."/>
            <person name="Truchon A.R."/>
            <person name="Schepens W."/>
            <person name="Wilhelm S.W."/>
        </authorList>
    </citation>
    <scope>NUCLEOTIDE SEQUENCE [LARGE SCALE GENOMIC DNA]</scope>
    <source>
        <strain evidence="7 8">CCMP1851</strain>
    </source>
</reference>
<dbReference type="PANTHER" id="PTHR11142">
    <property type="entry name" value="PSEUDOURIDYLATE SYNTHASE"/>
    <property type="match status" value="1"/>
</dbReference>
<evidence type="ECO:0000313" key="7">
    <source>
        <dbReference type="EMBL" id="KAK7241705.1"/>
    </source>
</evidence>
<gene>
    <name evidence="7" type="ORF">SO694_000701100</name>
</gene>
<evidence type="ECO:0000313" key="8">
    <source>
        <dbReference type="Proteomes" id="UP001363151"/>
    </source>
</evidence>
<dbReference type="HAMAP" id="MF_00171">
    <property type="entry name" value="TruA"/>
    <property type="match status" value="1"/>
</dbReference>
<evidence type="ECO:0000256" key="4">
    <source>
        <dbReference type="RuleBase" id="RU003792"/>
    </source>
</evidence>
<name>A0ABR1FZZ8_AURAN</name>
<dbReference type="InterPro" id="IPR020095">
    <property type="entry name" value="PsdUridine_synth_TruA_C"/>
</dbReference>
<evidence type="ECO:0000259" key="6">
    <source>
        <dbReference type="Pfam" id="PF01416"/>
    </source>
</evidence>
<dbReference type="InterPro" id="IPR020094">
    <property type="entry name" value="TruA/RsuA/RluB/E/F_N"/>
</dbReference>
<feature type="compositionally biased region" description="Basic residues" evidence="5">
    <location>
        <begin position="14"/>
        <end position="23"/>
    </location>
</feature>
<dbReference type="SUPFAM" id="SSF55120">
    <property type="entry name" value="Pseudouridine synthase"/>
    <property type="match status" value="1"/>
</dbReference>
<organism evidence="7 8">
    <name type="scientific">Aureococcus anophagefferens</name>
    <name type="common">Harmful bloom alga</name>
    <dbReference type="NCBI Taxonomy" id="44056"/>
    <lineage>
        <taxon>Eukaryota</taxon>
        <taxon>Sar</taxon>
        <taxon>Stramenopiles</taxon>
        <taxon>Ochrophyta</taxon>
        <taxon>Pelagophyceae</taxon>
        <taxon>Pelagomonadales</taxon>
        <taxon>Pelagomonadaceae</taxon>
        <taxon>Aureococcus</taxon>
    </lineage>
</organism>
<dbReference type="Proteomes" id="UP001363151">
    <property type="component" value="Unassembled WGS sequence"/>
</dbReference>
<keyword evidence="8" id="KW-1185">Reference proteome</keyword>
<accession>A0ABR1FZZ8</accession>
<feature type="region of interest" description="Disordered" evidence="5">
    <location>
        <begin position="1"/>
        <end position="26"/>
    </location>
</feature>
<dbReference type="PANTHER" id="PTHR11142:SF5">
    <property type="entry name" value="TRNA PSEUDOURIDINE(38_39) SYNTHASE"/>
    <property type="match status" value="1"/>
</dbReference>